<dbReference type="InterPro" id="IPR036264">
    <property type="entry name" value="Bact_exopeptidase_dim_dom"/>
</dbReference>
<feature type="domain" description="Peptidase M20 dimerisation" evidence="3">
    <location>
        <begin position="200"/>
        <end position="293"/>
    </location>
</feature>
<dbReference type="GO" id="GO:0019877">
    <property type="term" value="P:diaminopimelate biosynthetic process"/>
    <property type="evidence" value="ECO:0007669"/>
    <property type="project" value="UniProtKB-ARBA"/>
</dbReference>
<dbReference type="RefSeq" id="WP_246025596.1">
    <property type="nucleotide sequence ID" value="NZ_FOUP01000013.1"/>
</dbReference>
<evidence type="ECO:0000259" key="3">
    <source>
        <dbReference type="Pfam" id="PF07687"/>
    </source>
</evidence>
<keyword evidence="1 5" id="KW-0378">Hydrolase</keyword>
<dbReference type="InterPro" id="IPR011650">
    <property type="entry name" value="Peptidase_M20_dimer"/>
</dbReference>
<dbReference type="FunFam" id="3.30.70.360:FF:000001">
    <property type="entry name" value="N-acetyldiaminopimelate deacetylase"/>
    <property type="match status" value="1"/>
</dbReference>
<dbReference type="EMBL" id="RBXX01000002">
    <property type="protein sequence ID" value="RKT87404.1"/>
    <property type="molecule type" value="Genomic_DNA"/>
</dbReference>
<dbReference type="STRING" id="455193.SAMN05421805_113134"/>
<dbReference type="Gene3D" id="3.30.70.360">
    <property type="match status" value="1"/>
</dbReference>
<dbReference type="GO" id="GO:0046872">
    <property type="term" value="F:metal ion binding"/>
    <property type="evidence" value="ECO:0007669"/>
    <property type="project" value="UniProtKB-KW"/>
</dbReference>
<feature type="binding site" evidence="2">
    <location>
        <position position="115"/>
    </location>
    <ligand>
        <name>Mn(2+)</name>
        <dbReference type="ChEBI" id="CHEBI:29035"/>
        <label>2</label>
    </ligand>
</feature>
<comment type="cofactor">
    <cofactor evidence="2">
        <name>Mn(2+)</name>
        <dbReference type="ChEBI" id="CHEBI:29035"/>
    </cofactor>
    <text evidence="2">The Mn(2+) ion enhances activity.</text>
</comment>
<gene>
    <name evidence="4" type="ORF">ATL45_5820</name>
    <name evidence="5" type="ORF">SAMN05421805_113134</name>
</gene>
<evidence type="ECO:0000313" key="6">
    <source>
        <dbReference type="Proteomes" id="UP000199398"/>
    </source>
</evidence>
<dbReference type="PANTHER" id="PTHR11014">
    <property type="entry name" value="PEPTIDASE M20 FAMILY MEMBER"/>
    <property type="match status" value="1"/>
</dbReference>
<dbReference type="Proteomes" id="UP000270697">
    <property type="component" value="Unassembled WGS sequence"/>
</dbReference>
<dbReference type="PIRSF" id="PIRSF005962">
    <property type="entry name" value="Pept_M20D_amidohydro"/>
    <property type="match status" value="1"/>
</dbReference>
<reference evidence="4 7" key="2">
    <citation type="submission" date="2018-10" db="EMBL/GenBank/DDBJ databases">
        <title>Sequencing the genomes of 1000 actinobacteria strains.</title>
        <authorList>
            <person name="Klenk H.-P."/>
        </authorList>
    </citation>
    <scope>NUCLEOTIDE SEQUENCE [LARGE SCALE GENOMIC DNA]</scope>
    <source>
        <strain evidence="4 7">DSM 45119</strain>
    </source>
</reference>
<dbReference type="Pfam" id="PF07687">
    <property type="entry name" value="M20_dimer"/>
    <property type="match status" value="1"/>
</dbReference>
<proteinExistence type="predicted"/>
<feature type="binding site" evidence="2">
    <location>
        <position position="117"/>
    </location>
    <ligand>
        <name>Mn(2+)</name>
        <dbReference type="ChEBI" id="CHEBI:29035"/>
        <label>2</label>
    </ligand>
</feature>
<organism evidence="5 6">
    <name type="scientific">Saccharopolyspora antimicrobica</name>
    <dbReference type="NCBI Taxonomy" id="455193"/>
    <lineage>
        <taxon>Bacteria</taxon>
        <taxon>Bacillati</taxon>
        <taxon>Actinomycetota</taxon>
        <taxon>Actinomycetes</taxon>
        <taxon>Pseudonocardiales</taxon>
        <taxon>Pseudonocardiaceae</taxon>
        <taxon>Saccharopolyspora</taxon>
    </lineage>
</organism>
<dbReference type="Proteomes" id="UP000199398">
    <property type="component" value="Unassembled WGS sequence"/>
</dbReference>
<name>A0A1I5GQR0_9PSEU</name>
<keyword evidence="7" id="KW-1185">Reference proteome</keyword>
<evidence type="ECO:0000256" key="1">
    <source>
        <dbReference type="ARBA" id="ARBA00022801"/>
    </source>
</evidence>
<evidence type="ECO:0000313" key="5">
    <source>
        <dbReference type="EMBL" id="SFO38273.1"/>
    </source>
</evidence>
<keyword evidence="2" id="KW-0479">Metal-binding</keyword>
<evidence type="ECO:0000256" key="2">
    <source>
        <dbReference type="PIRSR" id="PIRSR005962-1"/>
    </source>
</evidence>
<accession>A0A1I5GQR0</accession>
<dbReference type="Gene3D" id="3.40.630.10">
    <property type="entry name" value="Zn peptidases"/>
    <property type="match status" value="1"/>
</dbReference>
<protein>
    <submittedName>
        <fullName evidence="5">Hippurate hydrolase</fullName>
    </submittedName>
</protein>
<dbReference type="SUPFAM" id="SSF53187">
    <property type="entry name" value="Zn-dependent exopeptidases"/>
    <property type="match status" value="1"/>
</dbReference>
<dbReference type="CDD" id="cd03886">
    <property type="entry name" value="M20_Acy1"/>
    <property type="match status" value="1"/>
</dbReference>
<dbReference type="EMBL" id="FOUP01000013">
    <property type="protein sequence ID" value="SFO38273.1"/>
    <property type="molecule type" value="Genomic_DNA"/>
</dbReference>
<dbReference type="PANTHER" id="PTHR11014:SF63">
    <property type="entry name" value="METALLOPEPTIDASE, PUTATIVE (AFU_ORTHOLOGUE AFUA_6G09600)-RELATED"/>
    <property type="match status" value="1"/>
</dbReference>
<feature type="binding site" evidence="2">
    <location>
        <position position="379"/>
    </location>
    <ligand>
        <name>Mn(2+)</name>
        <dbReference type="ChEBI" id="CHEBI:29035"/>
        <label>2</label>
    </ligand>
</feature>
<feature type="binding site" evidence="2">
    <location>
        <position position="151"/>
    </location>
    <ligand>
        <name>Mn(2+)</name>
        <dbReference type="ChEBI" id="CHEBI:29035"/>
        <label>2</label>
    </ligand>
</feature>
<sequence length="414" mass="43146">MKIAADGPRFPASPAERFIARGGELLPELVTLRRAIHAEPELGLHLPETQRRVLEALAPLDLELHTGTALTSVVAVLRGATPGPTVLLRADMDALPLQEATDLPFRSTNGAMHACGHDLHVAGLVGAAHLLHAHRDELAGDVVFMFQPGEEGFEGARLMLEEGLLDVTGQRPVAAYAVHVGPGPRGTFLTRPGTVTASSSSFSAEVSGRGGHGSRPHEVVDPVPVLAEIVLGLQSFVTRRFDVFDPVVLSVTNLAAGTGADNVIPGKARLSGTLRTMSPEALARIEAELPRVIAGIAEAHSAAATAEITTGYPSVVNDQATTERALESLRPAFGGRVVTAPHPTMGAEDFSYVAQRVPSTMLMLLASPPGSDRASVPNHSPHAVFDDAVLGDQAAALAILAAQTLTAHARSGAS</sequence>
<dbReference type="GO" id="GO:0050118">
    <property type="term" value="F:N-acetyldiaminopimelate deacetylase activity"/>
    <property type="evidence" value="ECO:0007669"/>
    <property type="project" value="UniProtKB-ARBA"/>
</dbReference>
<dbReference type="InterPro" id="IPR017439">
    <property type="entry name" value="Amidohydrolase"/>
</dbReference>
<dbReference type="SUPFAM" id="SSF55031">
    <property type="entry name" value="Bacterial exopeptidase dimerisation domain"/>
    <property type="match status" value="1"/>
</dbReference>
<reference evidence="5 6" key="1">
    <citation type="submission" date="2016-10" db="EMBL/GenBank/DDBJ databases">
        <authorList>
            <person name="de Groot N.N."/>
        </authorList>
    </citation>
    <scope>NUCLEOTIDE SEQUENCE [LARGE SCALE GENOMIC DNA]</scope>
    <source>
        <strain evidence="5 6">CPCC 201259</strain>
    </source>
</reference>
<dbReference type="Pfam" id="PF01546">
    <property type="entry name" value="Peptidase_M20"/>
    <property type="match status" value="1"/>
</dbReference>
<evidence type="ECO:0000313" key="4">
    <source>
        <dbReference type="EMBL" id="RKT87404.1"/>
    </source>
</evidence>
<dbReference type="NCBIfam" id="TIGR01891">
    <property type="entry name" value="amidohydrolases"/>
    <property type="match status" value="1"/>
</dbReference>
<keyword evidence="2" id="KW-0464">Manganese</keyword>
<dbReference type="InterPro" id="IPR002933">
    <property type="entry name" value="Peptidase_M20"/>
</dbReference>
<dbReference type="AlphaFoldDB" id="A0A1I5GQR0"/>
<feature type="binding site" evidence="2">
    <location>
        <position position="179"/>
    </location>
    <ligand>
        <name>Mn(2+)</name>
        <dbReference type="ChEBI" id="CHEBI:29035"/>
        <label>2</label>
    </ligand>
</feature>
<evidence type="ECO:0000313" key="7">
    <source>
        <dbReference type="Proteomes" id="UP000270697"/>
    </source>
</evidence>